<feature type="region of interest" description="Disordered" evidence="9">
    <location>
        <begin position="201"/>
        <end position="235"/>
    </location>
</feature>
<keyword evidence="11" id="KW-1185">Reference proteome</keyword>
<dbReference type="GO" id="GO:0071578">
    <property type="term" value="P:zinc ion import across plasma membrane"/>
    <property type="evidence" value="ECO:0007669"/>
    <property type="project" value="TreeGrafter"/>
</dbReference>
<protein>
    <submittedName>
        <fullName evidence="10">LAME_0F00188g1_1</fullName>
    </submittedName>
</protein>
<organism evidence="10 11">
    <name type="scientific">Lachancea meyersii CBS 8951</name>
    <dbReference type="NCBI Taxonomy" id="1266667"/>
    <lineage>
        <taxon>Eukaryota</taxon>
        <taxon>Fungi</taxon>
        <taxon>Dikarya</taxon>
        <taxon>Ascomycota</taxon>
        <taxon>Saccharomycotina</taxon>
        <taxon>Saccharomycetes</taxon>
        <taxon>Saccharomycetales</taxon>
        <taxon>Saccharomycetaceae</taxon>
        <taxon>Lachancea</taxon>
    </lineage>
</organism>
<dbReference type="EMBL" id="LT598477">
    <property type="protein sequence ID" value="SCU92490.1"/>
    <property type="molecule type" value="Genomic_DNA"/>
</dbReference>
<evidence type="ECO:0000256" key="3">
    <source>
        <dbReference type="ARBA" id="ARBA00022448"/>
    </source>
</evidence>
<dbReference type="InterPro" id="IPR003689">
    <property type="entry name" value="ZIP"/>
</dbReference>
<feature type="region of interest" description="Disordered" evidence="9">
    <location>
        <begin position="1"/>
        <end position="22"/>
    </location>
</feature>
<dbReference type="PANTHER" id="PTHR11040">
    <property type="entry name" value="ZINC/IRON TRANSPORTER"/>
    <property type="match status" value="1"/>
</dbReference>
<dbReference type="AlphaFoldDB" id="A0A1G4JP69"/>
<dbReference type="GO" id="GO:0005886">
    <property type="term" value="C:plasma membrane"/>
    <property type="evidence" value="ECO:0007669"/>
    <property type="project" value="TreeGrafter"/>
</dbReference>
<evidence type="ECO:0000256" key="5">
    <source>
        <dbReference type="ARBA" id="ARBA00022989"/>
    </source>
</evidence>
<feature type="transmembrane region" description="Helical" evidence="8">
    <location>
        <begin position="75"/>
        <end position="95"/>
    </location>
</feature>
<comment type="similarity">
    <text evidence="2 8">Belongs to the ZIP transporter (TC 2.A.5) family.</text>
</comment>
<dbReference type="Pfam" id="PF02535">
    <property type="entry name" value="Zip"/>
    <property type="match status" value="1"/>
</dbReference>
<dbReference type="OrthoDB" id="448280at2759"/>
<dbReference type="GO" id="GO:0000006">
    <property type="term" value="F:high-affinity zinc transmembrane transporter activity"/>
    <property type="evidence" value="ECO:0007669"/>
    <property type="project" value="TreeGrafter"/>
</dbReference>
<evidence type="ECO:0000256" key="1">
    <source>
        <dbReference type="ARBA" id="ARBA00004141"/>
    </source>
</evidence>
<evidence type="ECO:0000256" key="7">
    <source>
        <dbReference type="ARBA" id="ARBA00023136"/>
    </source>
</evidence>
<name>A0A1G4JP69_9SACH</name>
<keyword evidence="7 8" id="KW-0472">Membrane</keyword>
<feature type="transmembrane region" description="Helical" evidence="8">
    <location>
        <begin position="390"/>
        <end position="408"/>
    </location>
</feature>
<dbReference type="InterPro" id="IPR004698">
    <property type="entry name" value="Zn/Fe_permease_fun/pln"/>
</dbReference>
<comment type="caution">
    <text evidence="8">Lacks conserved residue(s) required for the propagation of feature annotation.</text>
</comment>
<comment type="subcellular location">
    <subcellularLocation>
        <location evidence="1 8">Membrane</location>
        <topology evidence="1 8">Multi-pass membrane protein</topology>
    </subcellularLocation>
</comment>
<evidence type="ECO:0000256" key="2">
    <source>
        <dbReference type="ARBA" id="ARBA00006939"/>
    </source>
</evidence>
<keyword evidence="3 8" id="KW-0813">Transport</keyword>
<feature type="transmembrane region" description="Helical" evidence="8">
    <location>
        <begin position="254"/>
        <end position="273"/>
    </location>
</feature>
<keyword evidence="6 8" id="KW-0406">Ion transport</keyword>
<accession>A0A1G4JP69</accession>
<evidence type="ECO:0000256" key="9">
    <source>
        <dbReference type="SAM" id="MobiDB-lite"/>
    </source>
</evidence>
<evidence type="ECO:0000256" key="4">
    <source>
        <dbReference type="ARBA" id="ARBA00022692"/>
    </source>
</evidence>
<feature type="transmembrane region" description="Helical" evidence="8">
    <location>
        <begin position="147"/>
        <end position="167"/>
    </location>
</feature>
<feature type="transmembrane region" description="Helical" evidence="8">
    <location>
        <begin position="317"/>
        <end position="338"/>
    </location>
</feature>
<keyword evidence="5 8" id="KW-1133">Transmembrane helix</keyword>
<sequence length="411" mass="45221">MSLDTSKFVQRHSHSHTSGSTDISAALNSGAWWAQWNPYEVTIWNDTVPNSWKKCAMDHVYFGENEYSGSLKARISSIFVVFIVSSSFTLLPLILTKVDGLHVPRAAYLFARYFGTGVIVATAFIHLMEHSYSSIGSNSCVGMSGRWSEYTWCSGIVLFTIFTIFLVDLLGDVFIERHYGVSHSAEEDHIEAAITANNKNKEEADGASEPFSNDVESSLQKNEKAGSDNYETESSDVVSGVSDEVIIESFRSQLGAFLVMEFGIIFHSVMIGLELGTTGSEFSVLYPVIVFHQSFEGLGLGARLISISFPKSKRWLPFLLCMCYGCTTPIAMAIGLGVRNKYMAHSFNMSIISGVLDAISAGILIYTGLVELLARDFIFNSKRTKDLRKLTYMVVCTGAGAGLMAFLGKWA</sequence>
<proteinExistence type="inferred from homology"/>
<reference evidence="11" key="1">
    <citation type="submission" date="2016-03" db="EMBL/GenBank/DDBJ databases">
        <authorList>
            <person name="Devillers Hugo."/>
        </authorList>
    </citation>
    <scope>NUCLEOTIDE SEQUENCE [LARGE SCALE GENOMIC DNA]</scope>
</reference>
<dbReference type="NCBIfam" id="TIGR00820">
    <property type="entry name" value="zip"/>
    <property type="match status" value="1"/>
</dbReference>
<gene>
    <name evidence="10" type="ORF">LAME_0F00188G</name>
</gene>
<dbReference type="PANTHER" id="PTHR11040:SF32">
    <property type="entry name" value="ZINC-REGULATED TRANSPORTER 1"/>
    <property type="match status" value="1"/>
</dbReference>
<evidence type="ECO:0000256" key="8">
    <source>
        <dbReference type="RuleBase" id="RU362088"/>
    </source>
</evidence>
<feature type="transmembrane region" description="Helical" evidence="8">
    <location>
        <begin position="350"/>
        <end position="369"/>
    </location>
</feature>
<feature type="transmembrane region" description="Helical" evidence="8">
    <location>
        <begin position="107"/>
        <end position="127"/>
    </location>
</feature>
<feature type="compositionally biased region" description="Polar residues" evidence="9">
    <location>
        <begin position="210"/>
        <end position="220"/>
    </location>
</feature>
<evidence type="ECO:0000313" key="11">
    <source>
        <dbReference type="Proteomes" id="UP000191144"/>
    </source>
</evidence>
<evidence type="ECO:0000313" key="10">
    <source>
        <dbReference type="EMBL" id="SCU92490.1"/>
    </source>
</evidence>
<evidence type="ECO:0000256" key="6">
    <source>
        <dbReference type="ARBA" id="ARBA00023065"/>
    </source>
</evidence>
<keyword evidence="4 8" id="KW-0812">Transmembrane</keyword>
<dbReference type="Proteomes" id="UP000191144">
    <property type="component" value="Chromosome F"/>
</dbReference>